<protein>
    <recommendedName>
        <fullName evidence="3 11">Aspartyl/glutamyl-tRNA(Asn/Gln) amidotransferase subunit B</fullName>
        <shortName evidence="11">Asp/Glu-ADT subunit B</shortName>
        <ecNumber evidence="11">6.3.5.-</ecNumber>
    </recommendedName>
</protein>
<evidence type="ECO:0000256" key="9">
    <source>
        <dbReference type="ARBA" id="ARBA00047380"/>
    </source>
</evidence>
<dbReference type="AlphaFoldDB" id="A0A7X0H441"/>
<keyword evidence="6 11" id="KW-0067">ATP-binding</keyword>
<dbReference type="InterPro" id="IPR018027">
    <property type="entry name" value="Asn/Gln_amidotransferase"/>
</dbReference>
<dbReference type="InterPro" id="IPR042114">
    <property type="entry name" value="GatB_C_1"/>
</dbReference>
<keyword evidence="7 11" id="KW-0648">Protein biosynthesis</keyword>
<evidence type="ECO:0000256" key="4">
    <source>
        <dbReference type="ARBA" id="ARBA00022598"/>
    </source>
</evidence>
<dbReference type="NCBIfam" id="NF004012">
    <property type="entry name" value="PRK05477.1-2"/>
    <property type="match status" value="1"/>
</dbReference>
<dbReference type="InterPro" id="IPR017958">
    <property type="entry name" value="Gln-tRNA_amidoTrfase_suB_CS"/>
</dbReference>
<dbReference type="SUPFAM" id="SSF89095">
    <property type="entry name" value="GatB/YqeY motif"/>
    <property type="match status" value="2"/>
</dbReference>
<evidence type="ECO:0000256" key="11">
    <source>
        <dbReference type="HAMAP-Rule" id="MF_00121"/>
    </source>
</evidence>
<evidence type="ECO:0000256" key="8">
    <source>
        <dbReference type="ARBA" id="ARBA00024799"/>
    </source>
</evidence>
<keyword evidence="5 11" id="KW-0547">Nucleotide-binding</keyword>
<dbReference type="InterPro" id="IPR017959">
    <property type="entry name" value="Asn/Gln-tRNA_amidoTrfase_suB/E"/>
</dbReference>
<evidence type="ECO:0000256" key="3">
    <source>
        <dbReference type="ARBA" id="ARBA00016923"/>
    </source>
</evidence>
<comment type="catalytic activity">
    <reaction evidence="10 11">
        <text>L-glutamyl-tRNA(Gln) + L-glutamine + ATP + H2O = L-glutaminyl-tRNA(Gln) + L-glutamate + ADP + phosphate + H(+)</text>
        <dbReference type="Rhea" id="RHEA:17521"/>
        <dbReference type="Rhea" id="RHEA-COMP:9681"/>
        <dbReference type="Rhea" id="RHEA-COMP:9684"/>
        <dbReference type="ChEBI" id="CHEBI:15377"/>
        <dbReference type="ChEBI" id="CHEBI:15378"/>
        <dbReference type="ChEBI" id="CHEBI:29985"/>
        <dbReference type="ChEBI" id="CHEBI:30616"/>
        <dbReference type="ChEBI" id="CHEBI:43474"/>
        <dbReference type="ChEBI" id="CHEBI:58359"/>
        <dbReference type="ChEBI" id="CHEBI:78520"/>
        <dbReference type="ChEBI" id="CHEBI:78521"/>
        <dbReference type="ChEBI" id="CHEBI:456216"/>
    </reaction>
</comment>
<dbReference type="InterPro" id="IPR006075">
    <property type="entry name" value="Asn/Gln-tRNA_Trfase_suB/E_cat"/>
</dbReference>
<dbReference type="InterPro" id="IPR023168">
    <property type="entry name" value="GatB_Yqey_C_2"/>
</dbReference>
<dbReference type="SMART" id="SM00845">
    <property type="entry name" value="GatB_Yqey"/>
    <property type="match status" value="1"/>
</dbReference>
<gene>
    <name evidence="11" type="primary">gatB</name>
    <name evidence="13" type="ORF">HNQ40_000513</name>
</gene>
<dbReference type="GO" id="GO:0050567">
    <property type="term" value="F:glutaminyl-tRNA synthase (glutamine-hydrolyzing) activity"/>
    <property type="evidence" value="ECO:0007669"/>
    <property type="project" value="UniProtKB-UniRule"/>
</dbReference>
<evidence type="ECO:0000313" key="13">
    <source>
        <dbReference type="EMBL" id="MBB6428707.1"/>
    </source>
</evidence>
<evidence type="ECO:0000256" key="2">
    <source>
        <dbReference type="ARBA" id="ARBA00011123"/>
    </source>
</evidence>
<dbReference type="PROSITE" id="PS01234">
    <property type="entry name" value="GATB"/>
    <property type="match status" value="1"/>
</dbReference>
<dbReference type="PANTHER" id="PTHR11659:SF0">
    <property type="entry name" value="GLUTAMYL-TRNA(GLN) AMIDOTRANSFERASE SUBUNIT B, MITOCHONDRIAL"/>
    <property type="match status" value="1"/>
</dbReference>
<comment type="similarity">
    <text evidence="1 11">Belongs to the GatB/GatE family. GatB subfamily.</text>
</comment>
<dbReference type="Pfam" id="PF02934">
    <property type="entry name" value="GatB_N"/>
    <property type="match status" value="1"/>
</dbReference>
<dbReference type="Gene3D" id="1.10.10.410">
    <property type="match status" value="1"/>
</dbReference>
<dbReference type="InterPro" id="IPR004413">
    <property type="entry name" value="GatB"/>
</dbReference>
<dbReference type="InterPro" id="IPR014746">
    <property type="entry name" value="Gln_synth/guanido_kin_cat_dom"/>
</dbReference>
<keyword evidence="13" id="KW-0808">Transferase</keyword>
<dbReference type="HAMAP" id="MF_00121">
    <property type="entry name" value="GatB"/>
    <property type="match status" value="1"/>
</dbReference>
<dbReference type="FunFam" id="1.10.10.410:FF:000001">
    <property type="entry name" value="Aspartyl/glutamyl-tRNA(Asn/Gln) amidotransferase subunit B"/>
    <property type="match status" value="1"/>
</dbReference>
<dbReference type="GO" id="GO:0005524">
    <property type="term" value="F:ATP binding"/>
    <property type="evidence" value="ECO:0007669"/>
    <property type="project" value="UniProtKB-KW"/>
</dbReference>
<sequence length="520" mass="56794">MTYPDPGQPHGLTTQLIVGMEIHVELATRSKMWTTAPNLAHADYFDAEPNTLLDPVVIGMPGTLPVINRAAVEMSIKVGLALGCSISSLTKWDRKSYYYPDLPKNYQISQFDRPVCYDGAFDVPVSDDSGNAPDFDTKRIRITRAHLEEDAGKLLHDLPGGGFSDGSLVDLNRAGTPLLEIVTEPDFTSADDAVAFGQALRDVCRHLGVTEGIMQKGHMRFEPNINVVITKPSGEVFKTPVVEIKNLNSFKAVHGAIIHEHHRQVEQWLEDGRVMGARAKSTRGWDDVKLVTTPQREKEDADEYRYFPDPDLVTLKIGDDWLDRLRAEQPELPLAKKARYIGEYGLKPIDADNLLAEPANTRFFEDCVLAARADGGPVSEPRRVAAMLLNAGAKRANEAGVFLDGLGITPQQVADTVALQDADKISASAADTLFGHACTSDDPAEKLAEQHGLLQVSDEGQLDEWIDQILADPKNEKAIEQIKGGKEKAIGALLGQIMKLSKGQANPKAVGDKIKAKLLG</sequence>
<keyword evidence="14" id="KW-1185">Reference proteome</keyword>
<comment type="function">
    <text evidence="8 11">Allows the formation of correctly charged Asn-tRNA(Asn) or Gln-tRNA(Gln) through the transamidation of misacylated Asp-tRNA(Asn) or Glu-tRNA(Gln) in organisms which lack either or both of asparaginyl-tRNA or glutaminyl-tRNA synthetases. The reaction takes place in the presence of glutamine and ATP through an activated phospho-Asp-tRNA(Asn) or phospho-Glu-tRNA(Gln).</text>
</comment>
<keyword evidence="4 11" id="KW-0436">Ligase</keyword>
<dbReference type="SUPFAM" id="SSF55931">
    <property type="entry name" value="Glutamine synthetase/guanido kinase"/>
    <property type="match status" value="1"/>
</dbReference>
<evidence type="ECO:0000256" key="6">
    <source>
        <dbReference type="ARBA" id="ARBA00022840"/>
    </source>
</evidence>
<evidence type="ECO:0000313" key="14">
    <source>
        <dbReference type="Proteomes" id="UP000541810"/>
    </source>
</evidence>
<dbReference type="InterPro" id="IPR003789">
    <property type="entry name" value="Asn/Gln_tRNA_amidoTrase-B-like"/>
</dbReference>
<evidence type="ECO:0000256" key="7">
    <source>
        <dbReference type="ARBA" id="ARBA00022917"/>
    </source>
</evidence>
<evidence type="ECO:0000256" key="10">
    <source>
        <dbReference type="ARBA" id="ARBA00047913"/>
    </source>
</evidence>
<accession>A0A7X0H441</accession>
<dbReference type="NCBIfam" id="TIGR00133">
    <property type="entry name" value="gatB"/>
    <property type="match status" value="1"/>
</dbReference>
<dbReference type="Proteomes" id="UP000541810">
    <property type="component" value="Unassembled WGS sequence"/>
</dbReference>
<dbReference type="Gene3D" id="1.10.150.380">
    <property type="entry name" value="GatB domain, N-terminal subdomain"/>
    <property type="match status" value="1"/>
</dbReference>
<dbReference type="EMBL" id="JACHGY010000001">
    <property type="protein sequence ID" value="MBB6428707.1"/>
    <property type="molecule type" value="Genomic_DNA"/>
</dbReference>
<proteinExistence type="inferred from homology"/>
<dbReference type="EC" id="6.3.5.-" evidence="11"/>
<comment type="subunit">
    <text evidence="2 11">Heterotrimer of A, B and C subunits.</text>
</comment>
<dbReference type="PANTHER" id="PTHR11659">
    <property type="entry name" value="GLUTAMYL-TRNA GLN AMIDOTRANSFERASE SUBUNIT B MITOCHONDRIAL AND PROKARYOTIC PET112-RELATED"/>
    <property type="match status" value="1"/>
</dbReference>
<evidence type="ECO:0000259" key="12">
    <source>
        <dbReference type="SMART" id="SM00845"/>
    </source>
</evidence>
<comment type="caution">
    <text evidence="13">The sequence shown here is derived from an EMBL/GenBank/DDBJ whole genome shotgun (WGS) entry which is preliminary data.</text>
</comment>
<evidence type="ECO:0000256" key="5">
    <source>
        <dbReference type="ARBA" id="ARBA00022741"/>
    </source>
</evidence>
<reference evidence="13 14" key="1">
    <citation type="submission" date="2020-08" db="EMBL/GenBank/DDBJ databases">
        <title>Genomic Encyclopedia of Type Strains, Phase IV (KMG-IV): sequencing the most valuable type-strain genomes for metagenomic binning, comparative biology and taxonomic classification.</title>
        <authorList>
            <person name="Goeker M."/>
        </authorList>
    </citation>
    <scope>NUCLEOTIDE SEQUENCE [LARGE SCALE GENOMIC DNA]</scope>
    <source>
        <strain evidence="13 14">DSM 103725</strain>
    </source>
</reference>
<dbReference type="GO" id="GO:0006412">
    <property type="term" value="P:translation"/>
    <property type="evidence" value="ECO:0007669"/>
    <property type="project" value="UniProtKB-UniRule"/>
</dbReference>
<dbReference type="GO" id="GO:0070681">
    <property type="term" value="P:glutaminyl-tRNAGln biosynthesis via transamidation"/>
    <property type="evidence" value="ECO:0007669"/>
    <property type="project" value="TreeGrafter"/>
</dbReference>
<comment type="catalytic activity">
    <reaction evidence="9 11">
        <text>L-aspartyl-tRNA(Asn) + L-glutamine + ATP + H2O = L-asparaginyl-tRNA(Asn) + L-glutamate + ADP + phosphate + 2 H(+)</text>
        <dbReference type="Rhea" id="RHEA:14513"/>
        <dbReference type="Rhea" id="RHEA-COMP:9674"/>
        <dbReference type="Rhea" id="RHEA-COMP:9677"/>
        <dbReference type="ChEBI" id="CHEBI:15377"/>
        <dbReference type="ChEBI" id="CHEBI:15378"/>
        <dbReference type="ChEBI" id="CHEBI:29985"/>
        <dbReference type="ChEBI" id="CHEBI:30616"/>
        <dbReference type="ChEBI" id="CHEBI:43474"/>
        <dbReference type="ChEBI" id="CHEBI:58359"/>
        <dbReference type="ChEBI" id="CHEBI:78515"/>
        <dbReference type="ChEBI" id="CHEBI:78516"/>
        <dbReference type="ChEBI" id="CHEBI:456216"/>
    </reaction>
</comment>
<dbReference type="NCBIfam" id="NF004014">
    <property type="entry name" value="PRK05477.1-4"/>
    <property type="match status" value="1"/>
</dbReference>
<dbReference type="GO" id="GO:0016740">
    <property type="term" value="F:transferase activity"/>
    <property type="evidence" value="ECO:0007669"/>
    <property type="project" value="UniProtKB-KW"/>
</dbReference>
<dbReference type="Pfam" id="PF02637">
    <property type="entry name" value="GatB_Yqey"/>
    <property type="match status" value="1"/>
</dbReference>
<dbReference type="RefSeq" id="WP_184676085.1">
    <property type="nucleotide sequence ID" value="NZ_JACHGY010000001.1"/>
</dbReference>
<feature type="domain" description="Asn/Gln amidotransferase" evidence="12">
    <location>
        <begin position="362"/>
        <end position="518"/>
    </location>
</feature>
<evidence type="ECO:0000256" key="1">
    <source>
        <dbReference type="ARBA" id="ARBA00005306"/>
    </source>
</evidence>
<name>A0A7X0H441_9BACT</name>
<organism evidence="13 14">
    <name type="scientific">Algisphaera agarilytica</name>
    <dbReference type="NCBI Taxonomy" id="1385975"/>
    <lineage>
        <taxon>Bacteria</taxon>
        <taxon>Pseudomonadati</taxon>
        <taxon>Planctomycetota</taxon>
        <taxon>Phycisphaerae</taxon>
        <taxon>Phycisphaerales</taxon>
        <taxon>Phycisphaeraceae</taxon>
        <taxon>Algisphaera</taxon>
    </lineage>
</organism>